<dbReference type="HAMAP" id="MF_00387">
    <property type="entry name" value="LpxA"/>
    <property type="match status" value="1"/>
</dbReference>
<dbReference type="PIRSF" id="PIRSF000456">
    <property type="entry name" value="UDP-GlcNAc_acltr"/>
    <property type="match status" value="1"/>
</dbReference>
<feature type="domain" description="UDP N-acetylglucosamine O-acyltransferase C-terminal" evidence="9">
    <location>
        <begin position="174"/>
        <end position="255"/>
    </location>
</feature>
<dbReference type="InterPro" id="IPR011004">
    <property type="entry name" value="Trimer_LpxA-like_sf"/>
</dbReference>
<keyword evidence="1 8" id="KW-0963">Cytoplasm</keyword>
<evidence type="ECO:0000256" key="8">
    <source>
        <dbReference type="HAMAP-Rule" id="MF_00387"/>
    </source>
</evidence>
<dbReference type="InterPro" id="IPR056729">
    <property type="entry name" value="GMPPB_C"/>
</dbReference>
<comment type="caution">
    <text evidence="11">The sequence shown here is derived from an EMBL/GenBank/DDBJ whole genome shotgun (WGS) entry which is preliminary data.</text>
</comment>
<protein>
    <recommendedName>
        <fullName evidence="8">Acyl-[acyl-carrier-protein]--UDP-N-acetylglucosamine O-acyltransferase</fullName>
        <shortName evidence="8">UDP-N-acetylglucosamine acyltransferase</shortName>
        <ecNumber evidence="8">2.3.1.129</ecNumber>
    </recommendedName>
</protein>
<keyword evidence="3 8" id="KW-0441">Lipid A biosynthesis</keyword>
<evidence type="ECO:0000313" key="11">
    <source>
        <dbReference type="EMBL" id="MDD8057543.1"/>
    </source>
</evidence>
<comment type="similarity">
    <text evidence="8">Belongs to the transferase hexapeptide repeat family. LpxA subfamily.</text>
</comment>
<evidence type="ECO:0000313" key="12">
    <source>
        <dbReference type="Proteomes" id="UP001213691"/>
    </source>
</evidence>
<comment type="function">
    <text evidence="8">Involved in the biosynthesis of lipid A, a phosphorylated glycolipid that anchors the lipopolysaccharide to the outer membrane of the cell.</text>
</comment>
<sequence>MIDKLAFVHPTAKIGQNVTIGPWTYIGENVEIGDDTWISSHVVVKGPTVIGKGNRIFQFASVGEECQDKKYAGEQTRLIIGDNNIIRESVTIHRGTTQDNNETRIGSNCLFMAYVHIAHDCVVGNNVIMANNASIAGHVHVGDWVILGGMTGVHQFVRIGNHAFTAGASLILQDVPPFVMAAGSPAAPRGLNLEGLKRRGFSKESQRAILNAYKAVFRKSLTIEEANAEVSDMAEKDENVKAFMAFINHPGRGIIR</sequence>
<keyword evidence="12" id="KW-1185">Reference proteome</keyword>
<evidence type="ECO:0000256" key="2">
    <source>
        <dbReference type="ARBA" id="ARBA00022516"/>
    </source>
</evidence>
<dbReference type="EC" id="2.3.1.129" evidence="8"/>
<gene>
    <name evidence="8 11" type="primary">lpxA</name>
    <name evidence="11" type="ORF">PQR79_00110</name>
</gene>
<accession>A0ABT5TH84</accession>
<dbReference type="SUPFAM" id="SSF51161">
    <property type="entry name" value="Trimeric LpxA-like enzymes"/>
    <property type="match status" value="1"/>
</dbReference>
<comment type="subcellular location">
    <subcellularLocation>
        <location evidence="8">Cytoplasm</location>
    </subcellularLocation>
</comment>
<reference evidence="11 12" key="1">
    <citation type="submission" date="2023-02" db="EMBL/GenBank/DDBJ databases">
        <title>Genome sequence of Shewanella metallivivens ER-Te-42B-Light, sp. nov., enriched from sulfide tube worms (Riftia pachyptila) isolated from Explorer Ridge in the Pacific Ocean.</title>
        <authorList>
            <person name="Maltman C."/>
            <person name="Kuzyk S.B."/>
            <person name="Kyndt J.A."/>
            <person name="Yurkov V."/>
        </authorList>
    </citation>
    <scope>NUCLEOTIDE SEQUENCE [LARGE SCALE GENOMIC DNA]</scope>
    <source>
        <strain evidence="11 12">ER-Te-42B-Light</strain>
    </source>
</reference>
<dbReference type="InterPro" id="IPR029098">
    <property type="entry name" value="Acetyltransf_C"/>
</dbReference>
<dbReference type="InterPro" id="IPR037157">
    <property type="entry name" value="Acetyltransf_C_sf"/>
</dbReference>
<dbReference type="InterPro" id="IPR018357">
    <property type="entry name" value="Hexapep_transf_CS"/>
</dbReference>
<evidence type="ECO:0000259" key="10">
    <source>
        <dbReference type="Pfam" id="PF25087"/>
    </source>
</evidence>
<evidence type="ECO:0000256" key="6">
    <source>
        <dbReference type="ARBA" id="ARBA00023098"/>
    </source>
</evidence>
<dbReference type="PANTHER" id="PTHR43480:SF1">
    <property type="entry name" value="ACYL-[ACYL-CARRIER-PROTEIN]--UDP-N-ACETYLGLUCOSAMINE O-ACYLTRANSFERASE, MITOCHONDRIAL-RELATED"/>
    <property type="match status" value="1"/>
</dbReference>
<dbReference type="NCBIfam" id="NF003657">
    <property type="entry name" value="PRK05289.1"/>
    <property type="match status" value="1"/>
</dbReference>
<dbReference type="EMBL" id="JAQQPZ010000001">
    <property type="protein sequence ID" value="MDD8057543.1"/>
    <property type="molecule type" value="Genomic_DNA"/>
</dbReference>
<dbReference type="Pfam" id="PF25087">
    <property type="entry name" value="GMPPB_C"/>
    <property type="match status" value="1"/>
</dbReference>
<comment type="pathway">
    <text evidence="8">Glycolipid biosynthesis; lipid IV(A) biosynthesis; lipid IV(A) from (3R)-3-hydroxytetradecanoyl-[acyl-carrier-protein] and UDP-N-acetyl-alpha-D-glucosamine: step 1/6.</text>
</comment>
<evidence type="ECO:0000256" key="3">
    <source>
        <dbReference type="ARBA" id="ARBA00022556"/>
    </source>
</evidence>
<keyword evidence="5 8" id="KW-0677">Repeat</keyword>
<dbReference type="CDD" id="cd03351">
    <property type="entry name" value="LbH_UDP-GlcNAc_AT"/>
    <property type="match status" value="1"/>
</dbReference>
<dbReference type="RefSeq" id="WP_238106115.1">
    <property type="nucleotide sequence ID" value="NZ_JAQQPZ010000001.1"/>
</dbReference>
<evidence type="ECO:0000256" key="4">
    <source>
        <dbReference type="ARBA" id="ARBA00022679"/>
    </source>
</evidence>
<dbReference type="Gene3D" id="1.20.1180.10">
    <property type="entry name" value="Udp N-acetylglucosamine O-acyltransferase, C-terminal domain"/>
    <property type="match status" value="1"/>
</dbReference>
<dbReference type="PANTHER" id="PTHR43480">
    <property type="entry name" value="ACYL-[ACYL-CARRIER-PROTEIN]--UDP-N-ACETYLGLUCOSAMINE O-ACYLTRANSFERASE"/>
    <property type="match status" value="1"/>
</dbReference>
<evidence type="ECO:0000256" key="7">
    <source>
        <dbReference type="ARBA" id="ARBA00023315"/>
    </source>
</evidence>
<feature type="domain" description="Mannose-1-phosphate guanyltransferase C-terminal" evidence="10">
    <location>
        <begin position="6"/>
        <end position="96"/>
    </location>
</feature>
<evidence type="ECO:0000259" key="9">
    <source>
        <dbReference type="Pfam" id="PF13720"/>
    </source>
</evidence>
<name>A0ABT5TH84_9GAMM</name>
<dbReference type="Proteomes" id="UP001213691">
    <property type="component" value="Unassembled WGS sequence"/>
</dbReference>
<dbReference type="Gene3D" id="2.160.10.10">
    <property type="entry name" value="Hexapeptide repeat proteins"/>
    <property type="match status" value="1"/>
</dbReference>
<keyword evidence="7 8" id="KW-0012">Acyltransferase</keyword>
<proteinExistence type="inferred from homology"/>
<evidence type="ECO:0000256" key="1">
    <source>
        <dbReference type="ARBA" id="ARBA00022490"/>
    </source>
</evidence>
<keyword evidence="6 8" id="KW-0443">Lipid metabolism</keyword>
<dbReference type="GO" id="GO:0008780">
    <property type="term" value="F:acyl-[acyl-carrier-protein]-UDP-N-acetylglucosamine O-acyltransferase activity"/>
    <property type="evidence" value="ECO:0007669"/>
    <property type="project" value="UniProtKB-EC"/>
</dbReference>
<dbReference type="Pfam" id="PF00132">
    <property type="entry name" value="Hexapep"/>
    <property type="match status" value="1"/>
</dbReference>
<organism evidence="11 12">
    <name type="scientific">Shewanella metallivivens</name>
    <dbReference type="NCBI Taxonomy" id="2872342"/>
    <lineage>
        <taxon>Bacteria</taxon>
        <taxon>Pseudomonadati</taxon>
        <taxon>Pseudomonadota</taxon>
        <taxon>Gammaproteobacteria</taxon>
        <taxon>Alteromonadales</taxon>
        <taxon>Shewanellaceae</taxon>
        <taxon>Shewanella</taxon>
    </lineage>
</organism>
<dbReference type="NCBIfam" id="TIGR01852">
    <property type="entry name" value="lipid_A_lpxA"/>
    <property type="match status" value="1"/>
</dbReference>
<comment type="catalytic activity">
    <reaction evidence="8">
        <text>a (3R)-hydroxyacyl-[ACP] + UDP-N-acetyl-alpha-D-glucosamine = a UDP-3-O-[(3R)-3-hydroxyacyl]-N-acetyl-alpha-D-glucosamine + holo-[ACP]</text>
        <dbReference type="Rhea" id="RHEA:67812"/>
        <dbReference type="Rhea" id="RHEA-COMP:9685"/>
        <dbReference type="Rhea" id="RHEA-COMP:9945"/>
        <dbReference type="ChEBI" id="CHEBI:57705"/>
        <dbReference type="ChEBI" id="CHEBI:64479"/>
        <dbReference type="ChEBI" id="CHEBI:78827"/>
        <dbReference type="ChEBI" id="CHEBI:173225"/>
        <dbReference type="EC" id="2.3.1.129"/>
    </reaction>
</comment>
<keyword evidence="2 8" id="KW-0444">Lipid biosynthesis</keyword>
<comment type="subunit">
    <text evidence="8">Homotrimer.</text>
</comment>
<evidence type="ECO:0000256" key="5">
    <source>
        <dbReference type="ARBA" id="ARBA00022737"/>
    </source>
</evidence>
<keyword evidence="4 8" id="KW-0808">Transferase</keyword>
<dbReference type="Pfam" id="PF13720">
    <property type="entry name" value="Acetyltransf_11"/>
    <property type="match status" value="1"/>
</dbReference>
<dbReference type="PROSITE" id="PS00101">
    <property type="entry name" value="HEXAPEP_TRANSFERASES"/>
    <property type="match status" value="1"/>
</dbReference>
<dbReference type="InterPro" id="IPR010137">
    <property type="entry name" value="Lipid_A_LpxA"/>
</dbReference>
<dbReference type="InterPro" id="IPR001451">
    <property type="entry name" value="Hexapep"/>
</dbReference>